<dbReference type="RefSeq" id="WP_034379484.1">
    <property type="nucleotide sequence ID" value="NZ_AWTN01000089.1"/>
</dbReference>
<reference evidence="3 4" key="1">
    <citation type="submission" date="2013-09" db="EMBL/GenBank/DDBJ databases">
        <title>High correlation between genotypes and phenotypes of environmental bacteria Comamonas testosteroni strains.</title>
        <authorList>
            <person name="Liu L."/>
            <person name="Zhu W."/>
            <person name="Xia X."/>
            <person name="Xu B."/>
            <person name="Luo M."/>
            <person name="Wang G."/>
        </authorList>
    </citation>
    <scope>NUCLEOTIDE SEQUENCE [LARGE SCALE GENOMIC DNA]</scope>
    <source>
        <strain evidence="3 4">JL14</strain>
    </source>
</reference>
<keyword evidence="3" id="KW-0645">Protease</keyword>
<dbReference type="GO" id="GO:0006508">
    <property type="term" value="P:proteolysis"/>
    <property type="evidence" value="ECO:0007669"/>
    <property type="project" value="UniProtKB-KW"/>
</dbReference>
<dbReference type="EMBL" id="AWTN01000089">
    <property type="protein sequence ID" value="KGG92224.1"/>
    <property type="molecule type" value="Genomic_DNA"/>
</dbReference>
<dbReference type="InterPro" id="IPR021109">
    <property type="entry name" value="Peptidase_aspartic_dom_sf"/>
</dbReference>
<dbReference type="Pfam" id="PF13975">
    <property type="entry name" value="gag-asp_proteas"/>
    <property type="match status" value="1"/>
</dbReference>
<dbReference type="NCBIfam" id="TIGR02281">
    <property type="entry name" value="clan_AA_DTGA"/>
    <property type="match status" value="1"/>
</dbReference>
<dbReference type="AlphaFoldDB" id="A0A0E3BGR2"/>
<accession>A0A0E3BGR2</accession>
<feature type="compositionally biased region" description="Low complexity" evidence="1">
    <location>
        <begin position="12"/>
        <end position="21"/>
    </location>
</feature>
<feature type="transmembrane region" description="Helical" evidence="2">
    <location>
        <begin position="27"/>
        <end position="45"/>
    </location>
</feature>
<accession>A0A176TUC6</accession>
<dbReference type="GO" id="GO:0004190">
    <property type="term" value="F:aspartic-type endopeptidase activity"/>
    <property type="evidence" value="ECO:0007669"/>
    <property type="project" value="InterPro"/>
</dbReference>
<gene>
    <name evidence="3" type="ORF">P245_12530</name>
</gene>
<sequence>MRLNVTPPPQSSPESEPSPQSVARRSTMLFLLFWLVVMGAMYLAMQHFLKPAQAKVMADGTVRIERGMDGHFRVKGYVNDQPVTFMVDTGATSVSVTDALAERAGLEGGEKVRFRTANGERDGRIVNADEVRIASLRVRDVRVGTGYTGDDSDDALLGQNFLRFFDVQMSGDEMLLRPRK</sequence>
<keyword evidence="2" id="KW-0812">Transmembrane</keyword>
<dbReference type="InterPro" id="IPR011969">
    <property type="entry name" value="Clan_AA_Asp_peptidase_C"/>
</dbReference>
<keyword evidence="2" id="KW-1133">Transmembrane helix</keyword>
<name>A0A0E3BGR2_9BURK</name>
<comment type="caution">
    <text evidence="3">The sequence shown here is derived from an EMBL/GenBank/DDBJ whole genome shotgun (WGS) entry which is preliminary data.</text>
</comment>
<dbReference type="Proteomes" id="UP000029567">
    <property type="component" value="Unassembled WGS sequence"/>
</dbReference>
<feature type="compositionally biased region" description="Pro residues" evidence="1">
    <location>
        <begin position="1"/>
        <end position="11"/>
    </location>
</feature>
<keyword evidence="2" id="KW-0472">Membrane</keyword>
<dbReference type="CDD" id="cd05483">
    <property type="entry name" value="retropepsin_like_bacteria"/>
    <property type="match status" value="1"/>
</dbReference>
<dbReference type="SUPFAM" id="SSF50630">
    <property type="entry name" value="Acid proteases"/>
    <property type="match status" value="1"/>
</dbReference>
<dbReference type="InterPro" id="IPR034122">
    <property type="entry name" value="Retropepsin-like_bacterial"/>
</dbReference>
<evidence type="ECO:0000256" key="2">
    <source>
        <dbReference type="SAM" id="Phobius"/>
    </source>
</evidence>
<evidence type="ECO:0000313" key="4">
    <source>
        <dbReference type="Proteomes" id="UP000029567"/>
    </source>
</evidence>
<evidence type="ECO:0000256" key="1">
    <source>
        <dbReference type="SAM" id="MobiDB-lite"/>
    </source>
</evidence>
<keyword evidence="3" id="KW-0378">Hydrolase</keyword>
<dbReference type="Gene3D" id="2.40.70.10">
    <property type="entry name" value="Acid Proteases"/>
    <property type="match status" value="1"/>
</dbReference>
<proteinExistence type="predicted"/>
<dbReference type="PROSITE" id="PS00141">
    <property type="entry name" value="ASP_PROTEASE"/>
    <property type="match status" value="1"/>
</dbReference>
<protein>
    <submittedName>
        <fullName evidence="3">Aspartyl protease</fullName>
    </submittedName>
</protein>
<feature type="region of interest" description="Disordered" evidence="1">
    <location>
        <begin position="1"/>
        <end position="21"/>
    </location>
</feature>
<organism evidence="3 4">
    <name type="scientific">Comamonas thiooxydans</name>
    <dbReference type="NCBI Taxonomy" id="363952"/>
    <lineage>
        <taxon>Bacteria</taxon>
        <taxon>Pseudomonadati</taxon>
        <taxon>Pseudomonadota</taxon>
        <taxon>Betaproteobacteria</taxon>
        <taxon>Burkholderiales</taxon>
        <taxon>Comamonadaceae</taxon>
        <taxon>Comamonas</taxon>
    </lineage>
</organism>
<evidence type="ECO:0000313" key="3">
    <source>
        <dbReference type="EMBL" id="KGG92224.1"/>
    </source>
</evidence>
<dbReference type="InterPro" id="IPR001969">
    <property type="entry name" value="Aspartic_peptidase_AS"/>
</dbReference>